<proteinExistence type="inferred from homology"/>
<dbReference type="Gene3D" id="1.10.10.10">
    <property type="entry name" value="Winged helix-like DNA-binding domain superfamily/Winged helix DNA-binding domain"/>
    <property type="match status" value="1"/>
</dbReference>
<dbReference type="Proteomes" id="UP000467560">
    <property type="component" value="Unassembled WGS sequence"/>
</dbReference>
<dbReference type="AlphaFoldDB" id="A0A7X1RMH3"/>
<dbReference type="InterPro" id="IPR052057">
    <property type="entry name" value="IS150/IS1296_orfA-like"/>
</dbReference>
<dbReference type="Pfam" id="PF13518">
    <property type="entry name" value="HTH_28"/>
    <property type="match status" value="1"/>
</dbReference>
<evidence type="ECO:0000313" key="3">
    <source>
        <dbReference type="EMBL" id="MQQ52910.1"/>
    </source>
</evidence>
<accession>A0A7X1RMH3</accession>
<evidence type="ECO:0000313" key="4">
    <source>
        <dbReference type="Proteomes" id="UP000467560"/>
    </source>
</evidence>
<organism evidence="3 4">
    <name type="scientific">Streptococcus mitis</name>
    <dbReference type="NCBI Taxonomy" id="28037"/>
    <lineage>
        <taxon>Bacteria</taxon>
        <taxon>Bacillati</taxon>
        <taxon>Bacillota</taxon>
        <taxon>Bacilli</taxon>
        <taxon>Lactobacillales</taxon>
        <taxon>Streptococcaceae</taxon>
        <taxon>Streptococcus</taxon>
        <taxon>Streptococcus mitis group</taxon>
    </lineage>
</organism>
<gene>
    <name evidence="3" type="ORF">GEZ89_08145</name>
</gene>
<comment type="similarity">
    <text evidence="1">Belongs to the IS150/IS1296 orfA family.</text>
</comment>
<dbReference type="InterPro" id="IPR055247">
    <property type="entry name" value="InsJ-like_HTH"/>
</dbReference>
<dbReference type="InterPro" id="IPR009057">
    <property type="entry name" value="Homeodomain-like_sf"/>
</dbReference>
<dbReference type="InterPro" id="IPR036388">
    <property type="entry name" value="WH-like_DNA-bd_sf"/>
</dbReference>
<dbReference type="EMBL" id="WIJK01000024">
    <property type="protein sequence ID" value="MQQ52910.1"/>
    <property type="molecule type" value="Genomic_DNA"/>
</dbReference>
<sequence length="111" mass="12563">MAKRGPKSVEEKLEVVHLYLEQGKSISILTKAFGVNGDTIRNWIRKYQTEGVEGLKERHSWKKYSSELKEKTVTDYLAGRGSLSRIKFSLFLLYPLKVTMVAPDPPAFCGA</sequence>
<dbReference type="SUPFAM" id="SSF46689">
    <property type="entry name" value="Homeodomain-like"/>
    <property type="match status" value="1"/>
</dbReference>
<dbReference type="PANTHER" id="PTHR33795:SF1">
    <property type="entry name" value="INSERTION ELEMENT IS150 PROTEIN INSJ"/>
    <property type="match status" value="1"/>
</dbReference>
<dbReference type="PANTHER" id="PTHR33795">
    <property type="entry name" value="INSERTION ELEMENT IS150 PROTEIN INSJ"/>
    <property type="match status" value="1"/>
</dbReference>
<name>A0A7X1RMH3_STRMT</name>
<feature type="domain" description="Insertion element IS150 protein InsJ-like helix-turn-helix" evidence="2">
    <location>
        <begin position="11"/>
        <end position="63"/>
    </location>
</feature>
<protein>
    <submittedName>
        <fullName evidence="3">Helix-turn-helix domain-containing protein</fullName>
    </submittedName>
</protein>
<evidence type="ECO:0000259" key="2">
    <source>
        <dbReference type="Pfam" id="PF13518"/>
    </source>
</evidence>
<comment type="caution">
    <text evidence="3">The sequence shown here is derived from an EMBL/GenBank/DDBJ whole genome shotgun (WGS) entry which is preliminary data.</text>
</comment>
<evidence type="ECO:0000256" key="1">
    <source>
        <dbReference type="ARBA" id="ARBA00038232"/>
    </source>
</evidence>
<reference evidence="3 4" key="1">
    <citation type="submission" date="2019-10" db="EMBL/GenBank/DDBJ databases">
        <title>Streptococcus mitis of the oral and urogenital tracts.</title>
        <authorList>
            <person name="Price T."/>
            <person name="Mores C.R."/>
            <person name="Putonti C."/>
            <person name="Wolfe A.J."/>
        </authorList>
    </citation>
    <scope>NUCLEOTIDE SEQUENCE [LARGE SCALE GENOMIC DNA]</scope>
    <source>
        <strain evidence="3 4">SM16</strain>
    </source>
</reference>